<dbReference type="InterPro" id="IPR036770">
    <property type="entry name" value="Ankyrin_rpt-contain_sf"/>
</dbReference>
<dbReference type="SUPFAM" id="SSF48403">
    <property type="entry name" value="Ankyrin repeat"/>
    <property type="match status" value="1"/>
</dbReference>
<keyword evidence="6" id="KW-1185">Reference proteome</keyword>
<sequence>MTENSQHILDWITPLDFDLHQNDIPVQRQEGTGLWLLESEEFMQWISQPQETLFCPGIPGAGKTVMSAVVVDHLKTKFREDPEVQVVCIFCSYQPSHQQTTLDLLLSLLKQIAVKGSSLLANIEHMHEHHTQKRTRPSVSEVQTELLKTSGSYKMIFIVIDALDEYCSSNPSELQDLLSALFTLQREAPINILATSRFNSGIISQFEGCPRREIWAQDDDVLRYVNKRLPQLLLSRMSLYPEVQEDVRREVVKSAGCFYSPDSIWTTWRAPFAEELQHALGTRQGKEDLDQKFLPALDIIDSLCAGLVVFDQSTGIIRLVHYTTKEYLVENHTLRNAETEITRTCINYLSFGAFSCGRSSQPSEYAHRQQLYPLHHYCAQNWGSHASAALAHSKELIDFLLEFLDKESNVHAASQAMMAYSILGDETPSVMNWLEFVPRRLTKTHLATHGGLADIISIYQSRDDGIDIKDSTGRTPFAYAAERGNLEIARILLESQRVDPDSKDHYHRTPLLHAAGNGHKEVVNLLIQYGADPNPTDYYGYSPLCAAAEVGSIGTMRFLLDNGAQIDVCCSSQDPEGGTALILAWYSGNKEAVQFLLDRGANPDFPNEEGYTILSAAAQSDDEELVESLIKKGVHLELRDYSGYTHLRSAVQCGHIGIVKLLLDAGADSNAQDRRDDSCLITATAYGFLE</sequence>
<dbReference type="GO" id="GO:0005634">
    <property type="term" value="C:nucleus"/>
    <property type="evidence" value="ECO:0007669"/>
    <property type="project" value="TreeGrafter"/>
</dbReference>
<evidence type="ECO:0000256" key="2">
    <source>
        <dbReference type="ARBA" id="ARBA00023043"/>
    </source>
</evidence>
<name>A0A1E3B2D1_ASPCR</name>
<dbReference type="InterPro" id="IPR027417">
    <property type="entry name" value="P-loop_NTPase"/>
</dbReference>
<evidence type="ECO:0000256" key="1">
    <source>
        <dbReference type="ARBA" id="ARBA00022737"/>
    </source>
</evidence>
<evidence type="ECO:0000259" key="4">
    <source>
        <dbReference type="Pfam" id="PF24883"/>
    </source>
</evidence>
<organism evidence="5 6">
    <name type="scientific">Aspergillus cristatus</name>
    <name type="common">Chinese Fuzhuan brick tea-fermentation fungus</name>
    <name type="synonym">Eurotium cristatum</name>
    <dbReference type="NCBI Taxonomy" id="573508"/>
    <lineage>
        <taxon>Eukaryota</taxon>
        <taxon>Fungi</taxon>
        <taxon>Dikarya</taxon>
        <taxon>Ascomycota</taxon>
        <taxon>Pezizomycotina</taxon>
        <taxon>Eurotiomycetes</taxon>
        <taxon>Eurotiomycetidae</taxon>
        <taxon>Eurotiales</taxon>
        <taxon>Aspergillaceae</taxon>
        <taxon>Aspergillus</taxon>
        <taxon>Aspergillus subgen. Aspergillus</taxon>
    </lineage>
</organism>
<feature type="repeat" description="ANK" evidence="3">
    <location>
        <begin position="609"/>
        <end position="641"/>
    </location>
</feature>
<dbReference type="VEuPathDB" id="FungiDB:SI65_09583"/>
<protein>
    <recommendedName>
        <fullName evidence="4">Nephrocystin 3-like N-terminal domain-containing protein</fullName>
    </recommendedName>
</protein>
<dbReference type="Pfam" id="PF24883">
    <property type="entry name" value="NPHP3_N"/>
    <property type="match status" value="1"/>
</dbReference>
<evidence type="ECO:0000313" key="6">
    <source>
        <dbReference type="Proteomes" id="UP000094569"/>
    </source>
</evidence>
<dbReference type="PRINTS" id="PR01415">
    <property type="entry name" value="ANKYRIN"/>
</dbReference>
<dbReference type="Gene3D" id="3.40.50.300">
    <property type="entry name" value="P-loop containing nucleotide triphosphate hydrolases"/>
    <property type="match status" value="1"/>
</dbReference>
<dbReference type="GO" id="GO:0045944">
    <property type="term" value="P:positive regulation of transcription by RNA polymerase II"/>
    <property type="evidence" value="ECO:0007669"/>
    <property type="project" value="TreeGrafter"/>
</dbReference>
<gene>
    <name evidence="5" type="ORF">SI65_09583</name>
</gene>
<feature type="repeat" description="ANK" evidence="3">
    <location>
        <begin position="642"/>
        <end position="674"/>
    </location>
</feature>
<dbReference type="InterPro" id="IPR056884">
    <property type="entry name" value="NPHP3-like_N"/>
</dbReference>
<accession>A0A1E3B2D1</accession>
<dbReference type="PROSITE" id="PS50088">
    <property type="entry name" value="ANK_REPEAT"/>
    <property type="match status" value="6"/>
</dbReference>
<dbReference type="InterPro" id="IPR002110">
    <property type="entry name" value="Ankyrin_rpt"/>
</dbReference>
<dbReference type="Gene3D" id="1.25.40.20">
    <property type="entry name" value="Ankyrin repeat-containing domain"/>
    <property type="match status" value="1"/>
</dbReference>
<feature type="repeat" description="ANK" evidence="3">
    <location>
        <begin position="506"/>
        <end position="538"/>
    </location>
</feature>
<keyword evidence="1" id="KW-0677">Repeat</keyword>
<dbReference type="PANTHER" id="PTHR24193:SF121">
    <property type="entry name" value="ADA2A-CONTAINING COMPLEX COMPONENT 3, ISOFORM D"/>
    <property type="match status" value="1"/>
</dbReference>
<dbReference type="PANTHER" id="PTHR24193">
    <property type="entry name" value="ANKYRIN REPEAT PROTEIN"/>
    <property type="match status" value="1"/>
</dbReference>
<keyword evidence="2 3" id="KW-0040">ANK repeat</keyword>
<dbReference type="Pfam" id="PF12796">
    <property type="entry name" value="Ank_2"/>
    <property type="match status" value="2"/>
</dbReference>
<dbReference type="Pfam" id="PF13637">
    <property type="entry name" value="Ank_4"/>
    <property type="match status" value="1"/>
</dbReference>
<dbReference type="PROSITE" id="PS50297">
    <property type="entry name" value="ANK_REP_REGION"/>
    <property type="match status" value="6"/>
</dbReference>
<feature type="repeat" description="ANK" evidence="3">
    <location>
        <begin position="576"/>
        <end position="608"/>
    </location>
</feature>
<comment type="caution">
    <text evidence="5">The sequence shown here is derived from an EMBL/GenBank/DDBJ whole genome shotgun (WGS) entry which is preliminary data.</text>
</comment>
<dbReference type="EMBL" id="JXNT01000019">
    <property type="protein sequence ID" value="ODM15087.1"/>
    <property type="molecule type" value="Genomic_DNA"/>
</dbReference>
<dbReference type="GO" id="GO:0000976">
    <property type="term" value="F:transcription cis-regulatory region binding"/>
    <property type="evidence" value="ECO:0007669"/>
    <property type="project" value="TreeGrafter"/>
</dbReference>
<dbReference type="STRING" id="573508.A0A1E3B2D1"/>
<evidence type="ECO:0000256" key="3">
    <source>
        <dbReference type="PROSITE-ProRule" id="PRU00023"/>
    </source>
</evidence>
<dbReference type="Proteomes" id="UP000094569">
    <property type="component" value="Unassembled WGS sequence"/>
</dbReference>
<dbReference type="SMART" id="SM00248">
    <property type="entry name" value="ANK"/>
    <property type="match status" value="7"/>
</dbReference>
<reference evidence="5 6" key="1">
    <citation type="journal article" date="2016" name="BMC Genomics">
        <title>Comparative genomic and transcriptomic analyses of the Fuzhuan brick tea-fermentation fungus Aspergillus cristatus.</title>
        <authorList>
            <person name="Ge Y."/>
            <person name="Wang Y."/>
            <person name="Liu Y."/>
            <person name="Tan Y."/>
            <person name="Ren X."/>
            <person name="Zhang X."/>
            <person name="Hyde K.D."/>
            <person name="Liu Y."/>
            <person name="Liu Z."/>
        </authorList>
    </citation>
    <scope>NUCLEOTIDE SEQUENCE [LARGE SCALE GENOMIC DNA]</scope>
    <source>
        <strain evidence="5 6">GZAAS20.1005</strain>
    </source>
</reference>
<feature type="repeat" description="ANK" evidence="3">
    <location>
        <begin position="472"/>
        <end position="494"/>
    </location>
</feature>
<feature type="domain" description="Nephrocystin 3-like N-terminal" evidence="4">
    <location>
        <begin position="31"/>
        <end position="197"/>
    </location>
</feature>
<proteinExistence type="predicted"/>
<dbReference type="AlphaFoldDB" id="A0A1E3B2D1"/>
<dbReference type="SUPFAM" id="SSF52540">
    <property type="entry name" value="P-loop containing nucleoside triphosphate hydrolases"/>
    <property type="match status" value="1"/>
</dbReference>
<dbReference type="InterPro" id="IPR050663">
    <property type="entry name" value="Ankyrin-SOCS_Box"/>
</dbReference>
<evidence type="ECO:0000313" key="5">
    <source>
        <dbReference type="EMBL" id="ODM15087.1"/>
    </source>
</evidence>
<feature type="repeat" description="ANK" evidence="3">
    <location>
        <begin position="539"/>
        <end position="571"/>
    </location>
</feature>
<dbReference type="OrthoDB" id="1577640at2759"/>